<feature type="compositionally biased region" description="Low complexity" evidence="2">
    <location>
        <begin position="13"/>
        <end position="169"/>
    </location>
</feature>
<feature type="region of interest" description="Disordered" evidence="2">
    <location>
        <begin position="1"/>
        <end position="238"/>
    </location>
</feature>
<sequence>MPQRRRHGKHNHQQQQQKQEGQQQQPQQQQPQQQQPQQQQPQQQQPQQEQPQQQQPQQEQPQQQQPQQEQPQQQQPQEQQGQQQHRQQQQAQQQQPQQQQPQQQQSQQQQPQQQQPQQQQTQKQQSQQQQPHQQEPQQQQPQQQQPQHQQQQQQQPQHQKHQQQQTQQKQKPHRKHKQHKEQDREQPQHRGQQQEQQDLQQQQKQLQQPEQHEKPQQQQQLQQQQGPQQVQQQGERQQDLPIAAGPATAAGGLEEEVQRRLQACNANVVDVSAAQMFADSPDGVPSLIRCSGSQVVWWLSLHQSLRIRRATAAHQQQGPPCTGLRLLYIAETQQKEASSPFDNFCYKDTWGEQLLQHSRGVVVVGSISPPALVPLQHRQRGVSCAQACFIPDGSGIVCTEMPPEPYRRGGPKGPSRRSGCHSQGRMIGLPGTLGYEKRPHFGNARLRVATVVREGPGGAWVVKSRRTVLSTNPSPRGGPSLQHPDSGKPHSTEHGGAELSCVCVAGPQRESATRNGGPPLRPFQGLACHQLPPWRSRGYLLATTFIGCRQTVIAVSTDTAASGVVVRRVQVECGTCPNGSADLKATVAAVGAAGDVLLRDTRGPWLLLQLSSPVHPPVLVVAKIKDEAVLKQPPDEKDPLGPPLVAEVVDAFSLRGAPDGAFDGAVKKLQLHMLTLSLYHLDAQRHWLVRAGGPPRGPTEPRLAVLIHGGPHSCASCTYNRDVVFLTTLGFDVLAVNYRGSAGFGQEELVSVHGRAGRQDVDDVAQIVQQVVSRFGYDPSLCVAVGGSHGGFLCCHLIGQFPSLFSAASTRNPVTYIPGMYAASDIPDFVFPVSCGEDFTFSKTPSEAALQQMQRLSPTQFVNNIQTPLLLALGAKDLRAVQLLQQQPL</sequence>
<reference evidence="4" key="1">
    <citation type="submission" date="2013-10" db="EMBL/GenBank/DDBJ databases">
        <title>Genomic analysis of the causative agents of coccidiosis in chickens.</title>
        <authorList>
            <person name="Reid A.J."/>
            <person name="Blake D."/>
            <person name="Billington K."/>
            <person name="Browne H."/>
            <person name="Dunn M."/>
            <person name="Hung S."/>
            <person name="Kawahara F."/>
            <person name="Miranda-Saavedra D."/>
            <person name="Mourier T."/>
            <person name="Nagra H."/>
            <person name="Otto T.D."/>
            <person name="Rawlings N."/>
            <person name="Sanchez A."/>
            <person name="Sanders M."/>
            <person name="Subramaniam C."/>
            <person name="Tay Y."/>
            <person name="Dear P."/>
            <person name="Doerig C."/>
            <person name="Gruber A."/>
            <person name="Parkinson J."/>
            <person name="Shirley M."/>
            <person name="Wan K.L."/>
            <person name="Berriman M."/>
            <person name="Tomley F."/>
            <person name="Pain A."/>
        </authorList>
    </citation>
    <scope>NUCLEOTIDE SEQUENCE [LARGE SCALE GENOMIC DNA]</scope>
    <source>
        <strain evidence="4">Houghton</strain>
    </source>
</reference>
<dbReference type="PANTHER" id="PTHR42776">
    <property type="entry name" value="SERINE PEPTIDASE S9 FAMILY MEMBER"/>
    <property type="match status" value="1"/>
</dbReference>
<dbReference type="RefSeq" id="XP_037878963.1">
    <property type="nucleotide sequence ID" value="XM_038023109.1"/>
</dbReference>
<gene>
    <name evidence="4" type="ORF">EMH_0002910</name>
</gene>
<dbReference type="Proteomes" id="UP000030744">
    <property type="component" value="Unassembled WGS sequence"/>
</dbReference>
<name>U6KF58_9EIME</name>
<dbReference type="VEuPathDB" id="ToxoDB:EMH_0002910"/>
<evidence type="ECO:0000259" key="3">
    <source>
        <dbReference type="Pfam" id="PF00326"/>
    </source>
</evidence>
<proteinExistence type="predicted"/>
<feature type="compositionally biased region" description="Basic residues" evidence="2">
    <location>
        <begin position="1"/>
        <end position="12"/>
    </location>
</feature>
<dbReference type="AlphaFoldDB" id="U6KF58"/>
<feature type="compositionally biased region" description="Low complexity" evidence="2">
    <location>
        <begin position="189"/>
        <end position="209"/>
    </location>
</feature>
<evidence type="ECO:0000256" key="2">
    <source>
        <dbReference type="SAM" id="MobiDB-lite"/>
    </source>
</evidence>
<dbReference type="GeneID" id="60403707"/>
<accession>U6KF58</accession>
<feature type="compositionally biased region" description="Basic residues" evidence="2">
    <location>
        <begin position="170"/>
        <end position="179"/>
    </location>
</feature>
<evidence type="ECO:0000256" key="1">
    <source>
        <dbReference type="ARBA" id="ARBA00022801"/>
    </source>
</evidence>
<dbReference type="InterPro" id="IPR029058">
    <property type="entry name" value="AB_hydrolase_fold"/>
</dbReference>
<dbReference type="GO" id="GO:0004252">
    <property type="term" value="F:serine-type endopeptidase activity"/>
    <property type="evidence" value="ECO:0007669"/>
    <property type="project" value="TreeGrafter"/>
</dbReference>
<keyword evidence="5" id="KW-1185">Reference proteome</keyword>
<dbReference type="GO" id="GO:0006508">
    <property type="term" value="P:proteolysis"/>
    <property type="evidence" value="ECO:0007669"/>
    <property type="project" value="InterPro"/>
</dbReference>
<dbReference type="SUPFAM" id="SSF53474">
    <property type="entry name" value="alpha/beta-Hydrolases"/>
    <property type="match status" value="1"/>
</dbReference>
<dbReference type="Gene3D" id="3.40.50.1820">
    <property type="entry name" value="alpha/beta hydrolase"/>
    <property type="match status" value="1"/>
</dbReference>
<dbReference type="InterPro" id="IPR001375">
    <property type="entry name" value="Peptidase_S9_cat"/>
</dbReference>
<dbReference type="OrthoDB" id="416344at2759"/>
<feature type="compositionally biased region" description="Low complexity" evidence="2">
    <location>
        <begin position="216"/>
        <end position="235"/>
    </location>
</feature>
<dbReference type="PANTHER" id="PTHR42776:SF4">
    <property type="entry name" value="ACYLAMINO-ACID-RELEASING ENZYME"/>
    <property type="match status" value="1"/>
</dbReference>
<keyword evidence="1" id="KW-0378">Hydrolase</keyword>
<evidence type="ECO:0000313" key="5">
    <source>
        <dbReference type="Proteomes" id="UP000030744"/>
    </source>
</evidence>
<organism evidence="4 5">
    <name type="scientific">Eimeria mitis</name>
    <dbReference type="NCBI Taxonomy" id="44415"/>
    <lineage>
        <taxon>Eukaryota</taxon>
        <taxon>Sar</taxon>
        <taxon>Alveolata</taxon>
        <taxon>Apicomplexa</taxon>
        <taxon>Conoidasida</taxon>
        <taxon>Coccidia</taxon>
        <taxon>Eucoccidiorida</taxon>
        <taxon>Eimeriorina</taxon>
        <taxon>Eimeriidae</taxon>
        <taxon>Eimeria</taxon>
    </lineage>
</organism>
<feature type="compositionally biased region" description="Basic and acidic residues" evidence="2">
    <location>
        <begin position="485"/>
        <end position="494"/>
    </location>
</feature>
<reference evidence="4" key="2">
    <citation type="submission" date="2013-10" db="EMBL/GenBank/DDBJ databases">
        <authorList>
            <person name="Aslett M."/>
        </authorList>
    </citation>
    <scope>NUCLEOTIDE SEQUENCE [LARGE SCALE GENOMIC DNA]</scope>
    <source>
        <strain evidence="4">Houghton</strain>
    </source>
</reference>
<feature type="domain" description="Peptidase S9 prolyl oligopeptidase catalytic" evidence="3">
    <location>
        <begin position="721"/>
        <end position="880"/>
    </location>
</feature>
<dbReference type="EMBL" id="HG736548">
    <property type="protein sequence ID" value="CDJ36675.1"/>
    <property type="molecule type" value="Genomic_DNA"/>
</dbReference>
<evidence type="ECO:0000313" key="4">
    <source>
        <dbReference type="EMBL" id="CDJ36675.1"/>
    </source>
</evidence>
<feature type="region of interest" description="Disordered" evidence="2">
    <location>
        <begin position="401"/>
        <end position="423"/>
    </location>
</feature>
<dbReference type="Pfam" id="PF00326">
    <property type="entry name" value="Peptidase_S9"/>
    <property type="match status" value="1"/>
</dbReference>
<feature type="region of interest" description="Disordered" evidence="2">
    <location>
        <begin position="467"/>
        <end position="494"/>
    </location>
</feature>
<protein>
    <submittedName>
        <fullName evidence="4">Acylamino-acid-releasing enzyme, putative</fullName>
    </submittedName>
</protein>